<dbReference type="Proteomes" id="UP000199385">
    <property type="component" value="Chromosome I"/>
</dbReference>
<organism evidence="1 2">
    <name type="scientific">Micromonospora auratinigra</name>
    <dbReference type="NCBI Taxonomy" id="261654"/>
    <lineage>
        <taxon>Bacteria</taxon>
        <taxon>Bacillati</taxon>
        <taxon>Actinomycetota</taxon>
        <taxon>Actinomycetes</taxon>
        <taxon>Micromonosporales</taxon>
        <taxon>Micromonosporaceae</taxon>
        <taxon>Micromonospora</taxon>
    </lineage>
</organism>
<keyword evidence="2" id="KW-1185">Reference proteome</keyword>
<sequence>MKLAAVSEIDIAANFMIDGPGVARGRPGVGAGGGGRGWGRGVR</sequence>
<dbReference type="AlphaFoldDB" id="A0A1A8Z3Z0"/>
<gene>
    <name evidence="1" type="ORF">GA0070611_0588</name>
</gene>
<accession>A0A1A8Z3Z0</accession>
<name>A0A1A8Z3Z0_9ACTN</name>
<dbReference type="EMBL" id="LT594323">
    <property type="protein sequence ID" value="SBT38550.1"/>
    <property type="molecule type" value="Genomic_DNA"/>
</dbReference>
<reference evidence="2" key="1">
    <citation type="submission" date="2016-06" db="EMBL/GenBank/DDBJ databases">
        <authorList>
            <person name="Varghese N."/>
            <person name="Submissions Spin"/>
        </authorList>
    </citation>
    <scope>NUCLEOTIDE SEQUENCE [LARGE SCALE GENOMIC DNA]</scope>
    <source>
        <strain evidence="2">DSM 44815</strain>
    </source>
</reference>
<evidence type="ECO:0000313" key="2">
    <source>
        <dbReference type="Proteomes" id="UP000199385"/>
    </source>
</evidence>
<dbReference type="PATRIC" id="fig|261654.4.peg.594"/>
<proteinExistence type="predicted"/>
<protein>
    <submittedName>
        <fullName evidence="1">Uncharacterized protein</fullName>
    </submittedName>
</protein>
<dbReference type="STRING" id="261654.GA0070611_0588"/>
<evidence type="ECO:0000313" key="1">
    <source>
        <dbReference type="EMBL" id="SBT38550.1"/>
    </source>
</evidence>